<comment type="caution">
    <text evidence="1">The sequence shown here is derived from an EMBL/GenBank/DDBJ whole genome shotgun (WGS) entry which is preliminary data.</text>
</comment>
<gene>
    <name evidence="1" type="ORF">GCM10022210_46590</name>
</gene>
<sequence length="259" mass="29733">MAIQLRKNTVLSDDNKKTFKAIVVLNEMINGDHQFSSNAYGDDAVLQPLFTELIANGYIISSGSVYKVSSKGRGVFETFMKRYTEYLKVYDVFSFVDLESGEFAFSSYFDFDTDDDWFNFTDNERFDDLRIAVAMFKNVNPAEIVFMSFVNENRFDTSVSGWQNDLMGANAWAEIEEICNTAIKPDEVGKDAMVDMINQGSELMIKLMEEEQKQNNENNNGGGGTTTTTIVEEETIEYYQPYYDPYYISPIWLVPLFLW</sequence>
<accession>A0ABP7QUT3</accession>
<protein>
    <submittedName>
        <fullName evidence="1">Uncharacterized protein</fullName>
    </submittedName>
</protein>
<dbReference type="Proteomes" id="UP001500742">
    <property type="component" value="Unassembled WGS sequence"/>
</dbReference>
<evidence type="ECO:0000313" key="2">
    <source>
        <dbReference type="Proteomes" id="UP001500742"/>
    </source>
</evidence>
<dbReference type="EMBL" id="BAAAZC010000030">
    <property type="protein sequence ID" value="GAA3988379.1"/>
    <property type="molecule type" value="Genomic_DNA"/>
</dbReference>
<proteinExistence type="predicted"/>
<evidence type="ECO:0000313" key="1">
    <source>
        <dbReference type="EMBL" id="GAA3988379.1"/>
    </source>
</evidence>
<name>A0ABP7QUT3_9SPHI</name>
<reference evidence="2" key="1">
    <citation type="journal article" date="2019" name="Int. J. Syst. Evol. Microbiol.">
        <title>The Global Catalogue of Microorganisms (GCM) 10K type strain sequencing project: providing services to taxonomists for standard genome sequencing and annotation.</title>
        <authorList>
            <consortium name="The Broad Institute Genomics Platform"/>
            <consortium name="The Broad Institute Genome Sequencing Center for Infectious Disease"/>
            <person name="Wu L."/>
            <person name="Ma J."/>
        </authorList>
    </citation>
    <scope>NUCLEOTIDE SEQUENCE [LARGE SCALE GENOMIC DNA]</scope>
    <source>
        <strain evidence="2">JCM 16601</strain>
    </source>
</reference>
<dbReference type="RefSeq" id="WP_259093084.1">
    <property type="nucleotide sequence ID" value="NZ_BAAAZC010000030.1"/>
</dbReference>
<organism evidence="1 2">
    <name type="scientific">Mucilaginibacter dorajii</name>
    <dbReference type="NCBI Taxonomy" id="692994"/>
    <lineage>
        <taxon>Bacteria</taxon>
        <taxon>Pseudomonadati</taxon>
        <taxon>Bacteroidota</taxon>
        <taxon>Sphingobacteriia</taxon>
        <taxon>Sphingobacteriales</taxon>
        <taxon>Sphingobacteriaceae</taxon>
        <taxon>Mucilaginibacter</taxon>
    </lineage>
</organism>
<keyword evidence="2" id="KW-1185">Reference proteome</keyword>